<proteinExistence type="predicted"/>
<evidence type="ECO:0000313" key="2">
    <source>
        <dbReference type="EMBL" id="MET3868500.1"/>
    </source>
</evidence>
<organism evidence="2 3">
    <name type="scientific">Methylobacterium radiotolerans</name>
    <dbReference type="NCBI Taxonomy" id="31998"/>
    <lineage>
        <taxon>Bacteria</taxon>
        <taxon>Pseudomonadati</taxon>
        <taxon>Pseudomonadota</taxon>
        <taxon>Alphaproteobacteria</taxon>
        <taxon>Hyphomicrobiales</taxon>
        <taxon>Methylobacteriaceae</taxon>
        <taxon>Methylobacterium</taxon>
    </lineage>
</organism>
<reference evidence="2 3" key="1">
    <citation type="submission" date="2024-06" db="EMBL/GenBank/DDBJ databases">
        <title>Genomics of switchgrass bacterial isolates.</title>
        <authorList>
            <person name="Shade A."/>
        </authorList>
    </citation>
    <scope>NUCLEOTIDE SEQUENCE [LARGE SCALE GENOMIC DNA]</scope>
    <source>
        <strain evidence="2 3">PvP084</strain>
    </source>
</reference>
<accession>A0ABV2NQ86</accession>
<protein>
    <submittedName>
        <fullName evidence="2">Uncharacterized protein</fullName>
    </submittedName>
</protein>
<comment type="caution">
    <text evidence="2">The sequence shown here is derived from an EMBL/GenBank/DDBJ whole genome shotgun (WGS) entry which is preliminary data.</text>
</comment>
<dbReference type="Proteomes" id="UP001549119">
    <property type="component" value="Unassembled WGS sequence"/>
</dbReference>
<evidence type="ECO:0000313" key="3">
    <source>
        <dbReference type="Proteomes" id="UP001549119"/>
    </source>
</evidence>
<keyword evidence="3" id="KW-1185">Reference proteome</keyword>
<name>A0ABV2NQ86_9HYPH</name>
<evidence type="ECO:0000256" key="1">
    <source>
        <dbReference type="SAM" id="MobiDB-lite"/>
    </source>
</evidence>
<dbReference type="RefSeq" id="WP_053622695.1">
    <property type="nucleotide sequence ID" value="NZ_CAJCKR010000009.1"/>
</dbReference>
<gene>
    <name evidence="2" type="ORF">ABIC20_005809</name>
</gene>
<sequence length="100" mass="10974">MPDAAILEIRPRRRRHFGKSGPDFRNAPADLVGPPRRPPRERDGPISSPVAASQPARGGLGRRLLDALVVSFAFGGCIHSIHPDYVDFLRDISSTNRHAL</sequence>
<dbReference type="EMBL" id="JBEPNW010000002">
    <property type="protein sequence ID" value="MET3868500.1"/>
    <property type="molecule type" value="Genomic_DNA"/>
</dbReference>
<feature type="region of interest" description="Disordered" evidence="1">
    <location>
        <begin position="10"/>
        <end position="57"/>
    </location>
</feature>